<dbReference type="InterPro" id="IPR005702">
    <property type="entry name" value="Wzc-like_C"/>
</dbReference>
<evidence type="ECO:0008006" key="5">
    <source>
        <dbReference type="Google" id="ProtNLM"/>
    </source>
</evidence>
<evidence type="ECO:0000313" key="4">
    <source>
        <dbReference type="Proteomes" id="UP000623067"/>
    </source>
</evidence>
<keyword evidence="2" id="KW-0067">ATP-binding</keyword>
<dbReference type="InterPro" id="IPR050445">
    <property type="entry name" value="Bact_polysacc_biosynth/exp"/>
</dbReference>
<dbReference type="RefSeq" id="WP_188657888.1">
    <property type="nucleotide sequence ID" value="NZ_BMIH01000002.1"/>
</dbReference>
<evidence type="ECO:0000256" key="1">
    <source>
        <dbReference type="ARBA" id="ARBA00022741"/>
    </source>
</evidence>
<dbReference type="PANTHER" id="PTHR32309">
    <property type="entry name" value="TYROSINE-PROTEIN KINASE"/>
    <property type="match status" value="1"/>
</dbReference>
<reference evidence="3" key="1">
    <citation type="journal article" date="2014" name="Int. J. Syst. Evol. Microbiol.">
        <title>Complete genome sequence of Corynebacterium casei LMG S-19264T (=DSM 44701T), isolated from a smear-ripened cheese.</title>
        <authorList>
            <consortium name="US DOE Joint Genome Institute (JGI-PGF)"/>
            <person name="Walter F."/>
            <person name="Albersmeier A."/>
            <person name="Kalinowski J."/>
            <person name="Ruckert C."/>
        </authorList>
    </citation>
    <scope>NUCLEOTIDE SEQUENCE</scope>
    <source>
        <strain evidence="3">CGMCC 1.15330</strain>
    </source>
</reference>
<evidence type="ECO:0000313" key="3">
    <source>
        <dbReference type="EMBL" id="GGB24192.1"/>
    </source>
</evidence>
<organism evidence="3 4">
    <name type="scientific">Sphingomonas metalli</name>
    <dbReference type="NCBI Taxonomy" id="1779358"/>
    <lineage>
        <taxon>Bacteria</taxon>
        <taxon>Pseudomonadati</taxon>
        <taxon>Pseudomonadota</taxon>
        <taxon>Alphaproteobacteria</taxon>
        <taxon>Sphingomonadales</taxon>
        <taxon>Sphingomonadaceae</taxon>
        <taxon>Sphingomonas</taxon>
    </lineage>
</organism>
<accession>A0A916WRP1</accession>
<dbReference type="SUPFAM" id="SSF52540">
    <property type="entry name" value="P-loop containing nucleoside triphosphate hydrolases"/>
    <property type="match status" value="1"/>
</dbReference>
<comment type="caution">
    <text evidence="3">The sequence shown here is derived from an EMBL/GenBank/DDBJ whole genome shotgun (WGS) entry which is preliminary data.</text>
</comment>
<keyword evidence="4" id="KW-1185">Reference proteome</keyword>
<reference evidence="3" key="2">
    <citation type="submission" date="2020-09" db="EMBL/GenBank/DDBJ databases">
        <authorList>
            <person name="Sun Q."/>
            <person name="Zhou Y."/>
        </authorList>
    </citation>
    <scope>NUCLEOTIDE SEQUENCE</scope>
    <source>
        <strain evidence="3">CGMCC 1.15330</strain>
    </source>
</reference>
<sequence length="257" mass="27943">MNYQQPGRGAGIIIPTTPRHHIPQEALGDAIVGFRSRDERSRSFNLLRTQIVRMVGTGVRVIGITSATPRVGKTFVACNLAASMARLPELQTVLFDLDLRRGSVAERFNMPVEVGMTEFLGGQITDLSQIAWGIEGQSLTVFPAAVRRVLSSELLASSRFQDLIAGMRAMPGQSVVLLDLPPVFANDDAMIVGELIDGYIMVVEDGVTTAKQVRDSMRLLKSVRCLGTVLNNYVKGFSGGDYGYGYGKGSGYADYYN</sequence>
<dbReference type="EMBL" id="BMIH01000002">
    <property type="protein sequence ID" value="GGB24192.1"/>
    <property type="molecule type" value="Genomic_DNA"/>
</dbReference>
<dbReference type="CDD" id="cd05387">
    <property type="entry name" value="BY-kinase"/>
    <property type="match status" value="1"/>
</dbReference>
<dbReference type="Proteomes" id="UP000623067">
    <property type="component" value="Unassembled WGS sequence"/>
</dbReference>
<gene>
    <name evidence="3" type="ORF">GCM10011380_12200</name>
</gene>
<protein>
    <recommendedName>
        <fullName evidence="5">Chromosome partitioning protein</fullName>
    </recommendedName>
</protein>
<proteinExistence type="predicted"/>
<evidence type="ECO:0000256" key="2">
    <source>
        <dbReference type="ARBA" id="ARBA00022840"/>
    </source>
</evidence>
<keyword evidence="1" id="KW-0547">Nucleotide-binding</keyword>
<dbReference type="PANTHER" id="PTHR32309:SF31">
    <property type="entry name" value="CAPSULAR EXOPOLYSACCHARIDE FAMILY"/>
    <property type="match status" value="1"/>
</dbReference>
<dbReference type="AlphaFoldDB" id="A0A916WRP1"/>
<dbReference type="Gene3D" id="3.40.50.300">
    <property type="entry name" value="P-loop containing nucleotide triphosphate hydrolases"/>
    <property type="match status" value="1"/>
</dbReference>
<name>A0A916WRP1_9SPHN</name>
<dbReference type="InterPro" id="IPR027417">
    <property type="entry name" value="P-loop_NTPase"/>
</dbReference>